<reference evidence="5 6" key="1">
    <citation type="submission" date="2020-06" db="EMBL/GenBank/DDBJ databases">
        <authorList>
            <consortium name="Wellcome Sanger Institute Data Sharing"/>
        </authorList>
    </citation>
    <scope>NUCLEOTIDE SEQUENCE [LARGE SCALE GENOMIC DNA]</scope>
</reference>
<feature type="domain" description="Cystatin" evidence="4">
    <location>
        <begin position="22"/>
        <end position="131"/>
    </location>
</feature>
<dbReference type="OrthoDB" id="1908104at2759"/>
<dbReference type="Proteomes" id="UP000694580">
    <property type="component" value="Chromosome 8"/>
</dbReference>
<name>A0A8C4D3A7_9TELE</name>
<dbReference type="AlphaFoldDB" id="A0A8C4D3A7"/>
<dbReference type="InterPro" id="IPR046350">
    <property type="entry name" value="Cystatin_sf"/>
</dbReference>
<proteinExistence type="inferred from homology"/>
<feature type="chain" id="PRO_5044680237" description="Cystatin domain-containing protein" evidence="3">
    <location>
        <begin position="21"/>
        <end position="132"/>
    </location>
</feature>
<dbReference type="GO" id="GO:0005737">
    <property type="term" value="C:cytoplasm"/>
    <property type="evidence" value="ECO:0007669"/>
    <property type="project" value="TreeGrafter"/>
</dbReference>
<dbReference type="Pfam" id="PF00031">
    <property type="entry name" value="Cystatin"/>
    <property type="match status" value="1"/>
</dbReference>
<evidence type="ECO:0000259" key="4">
    <source>
        <dbReference type="SMART" id="SM00043"/>
    </source>
</evidence>
<evidence type="ECO:0000256" key="2">
    <source>
        <dbReference type="ARBA" id="ARBA00023157"/>
    </source>
</evidence>
<dbReference type="InterPro" id="IPR018073">
    <property type="entry name" value="Prot_inh_cystat_CS"/>
</dbReference>
<dbReference type="InterPro" id="IPR000010">
    <property type="entry name" value="Cystatin_dom"/>
</dbReference>
<dbReference type="SUPFAM" id="SSF54403">
    <property type="entry name" value="Cystatin/monellin"/>
    <property type="match status" value="1"/>
</dbReference>
<evidence type="ECO:0000313" key="6">
    <source>
        <dbReference type="Proteomes" id="UP000694580"/>
    </source>
</evidence>
<keyword evidence="2" id="KW-1015">Disulfide bond</keyword>
<reference evidence="5" key="2">
    <citation type="submission" date="2025-05" db="UniProtKB">
        <authorList>
            <consortium name="Ensembl"/>
        </authorList>
    </citation>
    <scope>IDENTIFICATION</scope>
</reference>
<dbReference type="Ensembl" id="ENSDCDT00010064123.1">
    <property type="protein sequence ID" value="ENSDCDP00010053615.1"/>
    <property type="gene ID" value="ENSDCDG00010031110.1"/>
</dbReference>
<gene>
    <name evidence="5" type="primary">CST3</name>
</gene>
<dbReference type="PANTHER" id="PTHR46186">
    <property type="entry name" value="CYSTATIN"/>
    <property type="match status" value="1"/>
</dbReference>
<dbReference type="CDD" id="cd00042">
    <property type="entry name" value="CY"/>
    <property type="match status" value="1"/>
</dbReference>
<feature type="signal peptide" evidence="3">
    <location>
        <begin position="1"/>
        <end position="20"/>
    </location>
</feature>
<dbReference type="PANTHER" id="PTHR46186:SF12">
    <property type="entry name" value="CYSTATIN C (AMYLOID ANGIOPATHY AND CEREBRAL HEMORRHAGE)-RELATED"/>
    <property type="match status" value="1"/>
</dbReference>
<dbReference type="Ensembl" id="ENSDCDT00010064122.1">
    <property type="protein sequence ID" value="ENSDCDP00010053614.1"/>
    <property type="gene ID" value="ENSDCDG00010031110.1"/>
</dbReference>
<dbReference type="GO" id="GO:0004869">
    <property type="term" value="F:cysteine-type endopeptidase inhibitor activity"/>
    <property type="evidence" value="ECO:0007669"/>
    <property type="project" value="InterPro"/>
</dbReference>
<dbReference type="GO" id="GO:0031982">
    <property type="term" value="C:vesicle"/>
    <property type="evidence" value="ECO:0007669"/>
    <property type="project" value="TreeGrafter"/>
</dbReference>
<dbReference type="GO" id="GO:0005615">
    <property type="term" value="C:extracellular space"/>
    <property type="evidence" value="ECO:0007669"/>
    <property type="project" value="TreeGrafter"/>
</dbReference>
<sequence>MSVFWKLVGLAVAAACVVEGDVMVGGPMDVDINDQSAQNALKFAVAQHNKGSNDVFVSAVQNVIEARKQVVAGIKYIFEVQMARTQCKKGGVEELCEFHEDPALAKPFTCTFEVWSRPWMNSIVLLKNTCAN</sequence>
<dbReference type="PROSITE" id="PS00287">
    <property type="entry name" value="CYSTATIN"/>
    <property type="match status" value="1"/>
</dbReference>
<dbReference type="Ensembl" id="ENSDCDT00010064124.1">
    <property type="protein sequence ID" value="ENSDCDP00010053616.1"/>
    <property type="gene ID" value="ENSDCDG00010031110.1"/>
</dbReference>
<dbReference type="FunFam" id="3.10.450.10:FF:000004">
    <property type="entry name" value="Cystatin C"/>
    <property type="match status" value="1"/>
</dbReference>
<evidence type="ECO:0000256" key="3">
    <source>
        <dbReference type="SAM" id="SignalP"/>
    </source>
</evidence>
<dbReference type="GeneTree" id="ENSGT00940000154755"/>
<dbReference type="Gene3D" id="3.10.450.10">
    <property type="match status" value="1"/>
</dbReference>
<organism evidence="5 6">
    <name type="scientific">Denticeps clupeoides</name>
    <name type="common">denticle herring</name>
    <dbReference type="NCBI Taxonomy" id="299321"/>
    <lineage>
        <taxon>Eukaryota</taxon>
        <taxon>Metazoa</taxon>
        <taxon>Chordata</taxon>
        <taxon>Craniata</taxon>
        <taxon>Vertebrata</taxon>
        <taxon>Euteleostomi</taxon>
        <taxon>Actinopterygii</taxon>
        <taxon>Neopterygii</taxon>
        <taxon>Teleostei</taxon>
        <taxon>Clupei</taxon>
        <taxon>Clupeiformes</taxon>
        <taxon>Denticipitoidei</taxon>
        <taxon>Denticipitidae</taxon>
        <taxon>Denticeps</taxon>
    </lineage>
</organism>
<evidence type="ECO:0000256" key="1">
    <source>
        <dbReference type="ARBA" id="ARBA00009403"/>
    </source>
</evidence>
<accession>A0A8C4D3A7</accession>
<dbReference type="Ensembl" id="ENSDCDT00010064127.1">
    <property type="protein sequence ID" value="ENSDCDP00010053619.1"/>
    <property type="gene ID" value="ENSDCDG00010031110.1"/>
</dbReference>
<evidence type="ECO:0000313" key="5">
    <source>
        <dbReference type="Ensembl" id="ENSDCDP00010053615.1"/>
    </source>
</evidence>
<keyword evidence="6" id="KW-1185">Reference proteome</keyword>
<protein>
    <recommendedName>
        <fullName evidence="4">Cystatin domain-containing protein</fullName>
    </recommendedName>
</protein>
<dbReference type="SMART" id="SM00043">
    <property type="entry name" value="CY"/>
    <property type="match status" value="1"/>
</dbReference>
<comment type="similarity">
    <text evidence="1">Belongs to the cystatin family.</text>
</comment>
<keyword evidence="3" id="KW-0732">Signal</keyword>